<feature type="transmembrane region" description="Helical" evidence="10">
    <location>
        <begin position="688"/>
        <end position="712"/>
    </location>
</feature>
<reference evidence="13 14" key="1">
    <citation type="journal article" date="2008" name="Nature">
        <title>The Trichoplax genome and the nature of placozoans.</title>
        <authorList>
            <person name="Srivastava M."/>
            <person name="Begovic E."/>
            <person name="Chapman J."/>
            <person name="Putnam N.H."/>
            <person name="Hellsten U."/>
            <person name="Kawashima T."/>
            <person name="Kuo A."/>
            <person name="Mitros T."/>
            <person name="Salamov A."/>
            <person name="Carpenter M.L."/>
            <person name="Signorovitch A.Y."/>
            <person name="Moreno M.A."/>
            <person name="Kamm K."/>
            <person name="Grimwood J."/>
            <person name="Schmutz J."/>
            <person name="Shapiro H."/>
            <person name="Grigoriev I.V."/>
            <person name="Buss L.W."/>
            <person name="Schierwater B."/>
            <person name="Dellaporta S.L."/>
            <person name="Rokhsar D.S."/>
        </authorList>
    </citation>
    <scope>NUCLEOTIDE SEQUENCE [LARGE SCALE GENOMIC DNA]</scope>
    <source>
        <strain evidence="13 14">Grell-BS-1999</strain>
    </source>
</reference>
<dbReference type="OMA" id="MIATRWI"/>
<evidence type="ECO:0000256" key="7">
    <source>
        <dbReference type="ARBA" id="ARBA00022989"/>
    </source>
</evidence>
<dbReference type="Proteomes" id="UP000009022">
    <property type="component" value="Unassembled WGS sequence"/>
</dbReference>
<feature type="compositionally biased region" description="Polar residues" evidence="9">
    <location>
        <begin position="1393"/>
        <end position="1402"/>
    </location>
</feature>
<proteinExistence type="inferred from homology"/>
<dbReference type="FunFam" id="1.20.1560.10:FF:000026">
    <property type="entry name" value="Multidrug resistance-associated protein lethal(2)03659"/>
    <property type="match status" value="1"/>
</dbReference>
<comment type="similarity">
    <text evidence="2">Belongs to the ABC transporter superfamily. ABCC family. Conjugate transporter (TC 3.A.1.208) subfamily.</text>
</comment>
<feature type="compositionally biased region" description="Low complexity" evidence="9">
    <location>
        <begin position="1404"/>
        <end position="1422"/>
    </location>
</feature>
<keyword evidence="4 10" id="KW-0812">Transmembrane</keyword>
<dbReference type="InterPro" id="IPR003439">
    <property type="entry name" value="ABC_transporter-like_ATP-bd"/>
</dbReference>
<dbReference type="CDD" id="cd03244">
    <property type="entry name" value="ABCC_MRP_domain2"/>
    <property type="match status" value="1"/>
</dbReference>
<name>B3RLS7_TRIAD</name>
<dbReference type="GO" id="GO:0005524">
    <property type="term" value="F:ATP binding"/>
    <property type="evidence" value="ECO:0007669"/>
    <property type="project" value="UniProtKB-KW"/>
</dbReference>
<evidence type="ECO:0000256" key="10">
    <source>
        <dbReference type="SAM" id="Phobius"/>
    </source>
</evidence>
<dbReference type="SUPFAM" id="SSF90123">
    <property type="entry name" value="ABC transporter transmembrane region"/>
    <property type="match status" value="2"/>
</dbReference>
<dbReference type="FunFam" id="3.40.50.300:FF:002135">
    <property type="entry name" value="Multidrug resistance-associated protein 4 isoform A"/>
    <property type="match status" value="1"/>
</dbReference>
<dbReference type="GO" id="GO:0005886">
    <property type="term" value="C:plasma membrane"/>
    <property type="evidence" value="ECO:0000318"/>
    <property type="project" value="GO_Central"/>
</dbReference>
<feature type="transmembrane region" description="Helical" evidence="10">
    <location>
        <begin position="324"/>
        <end position="345"/>
    </location>
</feature>
<dbReference type="RefSeq" id="XP_002108039.1">
    <property type="nucleotide sequence ID" value="XM_002108003.1"/>
</dbReference>
<evidence type="ECO:0000259" key="11">
    <source>
        <dbReference type="PROSITE" id="PS50893"/>
    </source>
</evidence>
<dbReference type="FunFam" id="3.40.50.300:FF:000163">
    <property type="entry name" value="Multidrug resistance-associated protein member 4"/>
    <property type="match status" value="1"/>
</dbReference>
<dbReference type="InterPro" id="IPR027417">
    <property type="entry name" value="P-loop_NTPase"/>
</dbReference>
<dbReference type="Gene3D" id="3.40.50.300">
    <property type="entry name" value="P-loop containing nucleotide triphosphate hydrolases"/>
    <property type="match status" value="2"/>
</dbReference>
<feature type="transmembrane region" description="Helical" evidence="10">
    <location>
        <begin position="112"/>
        <end position="135"/>
    </location>
</feature>
<dbReference type="PROSITE" id="PS50893">
    <property type="entry name" value="ABC_TRANSPORTER_2"/>
    <property type="match status" value="2"/>
</dbReference>
<dbReference type="GO" id="GO:0016887">
    <property type="term" value="F:ATP hydrolysis activity"/>
    <property type="evidence" value="ECO:0007669"/>
    <property type="project" value="InterPro"/>
</dbReference>
<feature type="transmembrane region" description="Helical" evidence="10">
    <location>
        <begin position="760"/>
        <end position="778"/>
    </location>
</feature>
<feature type="domain" description="ABC transporter" evidence="11">
    <location>
        <begin position="392"/>
        <end position="612"/>
    </location>
</feature>
<dbReference type="InParanoid" id="B3RLS7"/>
<dbReference type="InterPro" id="IPR017871">
    <property type="entry name" value="ABC_transporter-like_CS"/>
</dbReference>
<dbReference type="SUPFAM" id="SSF52540">
    <property type="entry name" value="P-loop containing nucleoside triphosphate hydrolases"/>
    <property type="match status" value="2"/>
</dbReference>
<evidence type="ECO:0000313" key="14">
    <source>
        <dbReference type="Proteomes" id="UP000009022"/>
    </source>
</evidence>
<evidence type="ECO:0000256" key="9">
    <source>
        <dbReference type="SAM" id="MobiDB-lite"/>
    </source>
</evidence>
<feature type="domain" description="ABC transporter" evidence="11">
    <location>
        <begin position="1043"/>
        <end position="1276"/>
    </location>
</feature>
<feature type="transmembrane region" description="Helical" evidence="10">
    <location>
        <begin position="945"/>
        <end position="967"/>
    </location>
</feature>
<evidence type="ECO:0000256" key="2">
    <source>
        <dbReference type="ARBA" id="ARBA00009726"/>
    </source>
</evidence>
<feature type="region of interest" description="Disordered" evidence="9">
    <location>
        <begin position="1390"/>
        <end position="1422"/>
    </location>
</feature>
<keyword evidence="8 10" id="KW-0472">Membrane</keyword>
<dbReference type="EMBL" id="DS985241">
    <property type="protein sequence ID" value="EDV28837.1"/>
    <property type="molecule type" value="Genomic_DNA"/>
</dbReference>
<dbReference type="GO" id="GO:0140359">
    <property type="term" value="F:ABC-type transporter activity"/>
    <property type="evidence" value="ECO:0000318"/>
    <property type="project" value="GO_Central"/>
</dbReference>
<feature type="transmembrane region" description="Helical" evidence="10">
    <location>
        <begin position="215"/>
        <end position="237"/>
    </location>
</feature>
<evidence type="ECO:0000256" key="1">
    <source>
        <dbReference type="ARBA" id="ARBA00004141"/>
    </source>
</evidence>
<comment type="subcellular location">
    <subcellularLocation>
        <location evidence="1">Membrane</location>
        <topology evidence="1">Multi-pass membrane protein</topology>
    </subcellularLocation>
</comment>
<dbReference type="CDD" id="cd18594">
    <property type="entry name" value="ABC_6TM_CFTR_D1"/>
    <property type="match status" value="1"/>
</dbReference>
<dbReference type="OrthoDB" id="6500128at2759"/>
<keyword evidence="7 10" id="KW-1133">Transmembrane helix</keyword>
<feature type="domain" description="ABC transmembrane type-1" evidence="12">
    <location>
        <begin position="88"/>
        <end position="343"/>
    </location>
</feature>
<dbReference type="PROSITE" id="PS50929">
    <property type="entry name" value="ABC_TM1F"/>
    <property type="match status" value="2"/>
</dbReference>
<gene>
    <name evidence="13" type="ORF">TRIADDRAFT_19619</name>
</gene>
<sequence length="1422" mass="160015">MDYFYFRWLNTLFRTGNKRCLEKSDLYNLYEEDKAEASVNKFEKEWAKESKKASKIYTPSLQLAIVKAFGFSFMLLGIPCFLEESIKIAQPLLIGQIVNYFTTDTTVTTTEVYFYALGLSLSVFLTTVLDQIYYYAVERFGMRIRVTLCSVIFKKVLKLSTVVMSNVSTGHILNLMANDAQRFDEIPTTLHYIWIGPIQVIVLTILLWREIGIACLSGLAVILLLLPVQILMAKFAVRFRRYYLENADARIRVMSEIISGMKAIKMYAWEESFSESIESSRKFELSGAKNAAYMATVNTGLFLISSTLIAFTTFMTQVLLGKRLLPSMVFTVFSLLTALQLPILYGIPKSLQSLFEARISLKTVEAFLNLKDSVNKAIKHDETVEDSEDSFVTIDHVSAAWDGDPLFEDLSLSIESNKLYAIVGPVGCGKTSLLMTLLGEMTILRGSINMRGKVAYVPQQPWILPGTIRDNILFDKPMRQERYNRILRVCALNKDIEKLPFKDDTRIGERGIQLSGGQKARICLARALYMDADIYLLDDPFSAVDIRVGRHIYQQCIINYLQDRLRILVTHQLQFLRKAHQIVILKDGRIAAIGTYSELAKSGIDFTSLMTEEIESKQARICKKVQQRVDRNLSLCKNKVNRHPSMYVTIFDAAEIGADVDEDIIEDRQTGGVALHVYKAYFTASSPLILHLFLIILCAISQGCAITADWWLSQWCNSFVVVANSSVASDNSSATSFVNNAFNSSVELDQVLLYGLSNRLVIIIYGALVFITVSLCLLRSTTIAKVAVNASRNLHSLMFKSVMKAPIHFLASNPSGIILNRFSKEIGRIDDLMPITLSYVVQYSMFSLGAVVASSIVNPWVLVLILPMGLLFFFMRKYYLNSSRALKRLEATATSPVYSHISTTLQGLAIIRNFGMEKEFIDQFFHFQNDHTQAWFFFMIATRWIAFHLDLICSLFIAGVTFGAIWAKDASDAGLVGLSLSYSISLLGNFQWSIRQSAELENQACKERMTSVERIVSYTNLAEDGRWYTDNDPLPNWPKNGKIQFDNVTYAYDSSLPPVLHDLSCTIQPREKIGVVGRTGAGKSTLLCVLFRLSNYYGDLEIDGVEISRIGLQALRSKLSIIPQEPFLFTGTLRSNIDPFSVHDDDLIWEAIDNAQLRDVVEELPEKLGFKITEAGANFSIGQKQLICLARALLRNNKILLVDEATANLDPQTDAIIQKSIRKHFKDCTVITIAHRLNTIIDSDRILVLDAGQLIQFDSPHELLSREDGLFHQMAKQAGSSELAKLKEIAKKKYDENMATLAVMRYRSNTECRSNDSTTEIKDIEYIQIGERTYSISITYADSDDNDKNLDPYVPILPDEVSISLNSFAIESDNETNLNKHSDYENRQVAPNKISQSNSQVAASEISRSNSGSSTGSSGKWV</sequence>
<dbReference type="CTD" id="6749994"/>
<keyword evidence="5" id="KW-0547">Nucleotide-binding</keyword>
<accession>B3RLS7</accession>
<feature type="transmembrane region" description="Helical" evidence="10">
    <location>
        <begin position="291"/>
        <end position="312"/>
    </location>
</feature>
<dbReference type="SMART" id="SM00382">
    <property type="entry name" value="AAA"/>
    <property type="match status" value="2"/>
</dbReference>
<feature type="transmembrane region" description="Helical" evidence="10">
    <location>
        <begin position="859"/>
        <end position="879"/>
    </location>
</feature>
<feature type="transmembrane region" description="Helical" evidence="10">
    <location>
        <begin position="61"/>
        <end position="82"/>
    </location>
</feature>
<dbReference type="Pfam" id="PF00005">
    <property type="entry name" value="ABC_tran"/>
    <property type="match status" value="2"/>
</dbReference>
<feature type="transmembrane region" description="Helical" evidence="10">
    <location>
        <begin position="189"/>
        <end position="208"/>
    </location>
</feature>
<dbReference type="HOGENOM" id="CLU_000604_27_1_1"/>
<dbReference type="InterPro" id="IPR050173">
    <property type="entry name" value="ABC_transporter_C-like"/>
</dbReference>
<dbReference type="PANTHER" id="PTHR24223">
    <property type="entry name" value="ATP-BINDING CASSETTE SUB-FAMILY C"/>
    <property type="match status" value="1"/>
</dbReference>
<dbReference type="CDD" id="cd03250">
    <property type="entry name" value="ABCC_MRP_domain1"/>
    <property type="match status" value="1"/>
</dbReference>
<feature type="domain" description="ABC transmembrane type-1" evidence="12">
    <location>
        <begin position="692"/>
        <end position="1002"/>
    </location>
</feature>
<evidence type="ECO:0000256" key="6">
    <source>
        <dbReference type="ARBA" id="ARBA00022840"/>
    </source>
</evidence>
<dbReference type="GO" id="GO:0055085">
    <property type="term" value="P:transmembrane transport"/>
    <property type="evidence" value="ECO:0000318"/>
    <property type="project" value="GO_Central"/>
</dbReference>
<evidence type="ECO:0000259" key="12">
    <source>
        <dbReference type="PROSITE" id="PS50929"/>
    </source>
</evidence>
<keyword evidence="6" id="KW-0067">ATP-binding</keyword>
<dbReference type="InterPro" id="IPR036640">
    <property type="entry name" value="ABC1_TM_sf"/>
</dbReference>
<dbReference type="KEGG" id="tad:TRIADDRAFT_19619"/>
<feature type="transmembrane region" description="Helical" evidence="10">
    <location>
        <begin position="832"/>
        <end position="853"/>
    </location>
</feature>
<dbReference type="Gene3D" id="1.20.1560.10">
    <property type="entry name" value="ABC transporter type 1, transmembrane domain"/>
    <property type="match status" value="2"/>
</dbReference>
<dbReference type="InterPro" id="IPR011527">
    <property type="entry name" value="ABC1_TM_dom"/>
</dbReference>
<evidence type="ECO:0008006" key="15">
    <source>
        <dbReference type="Google" id="ProtNLM"/>
    </source>
</evidence>
<protein>
    <recommendedName>
        <fullName evidence="15">Multidrug resistance-associated protein 4</fullName>
    </recommendedName>
</protein>
<dbReference type="PhylomeDB" id="B3RLS7"/>
<evidence type="ECO:0000256" key="5">
    <source>
        <dbReference type="ARBA" id="ARBA00022741"/>
    </source>
</evidence>
<dbReference type="PANTHER" id="PTHR24223:SF456">
    <property type="entry name" value="MULTIDRUG RESISTANCE-ASSOCIATED PROTEIN LETHAL(2)03659"/>
    <property type="match status" value="1"/>
</dbReference>
<dbReference type="GeneID" id="6749994"/>
<keyword evidence="3" id="KW-0813">Transport</keyword>
<organism evidence="13 14">
    <name type="scientific">Trichoplax adhaerens</name>
    <name type="common">Trichoplax reptans</name>
    <dbReference type="NCBI Taxonomy" id="10228"/>
    <lineage>
        <taxon>Eukaryota</taxon>
        <taxon>Metazoa</taxon>
        <taxon>Placozoa</taxon>
        <taxon>Uniplacotomia</taxon>
        <taxon>Trichoplacea</taxon>
        <taxon>Trichoplacidae</taxon>
        <taxon>Trichoplax</taxon>
    </lineage>
</organism>
<evidence type="ECO:0000256" key="3">
    <source>
        <dbReference type="ARBA" id="ARBA00022448"/>
    </source>
</evidence>
<dbReference type="PROSITE" id="PS00211">
    <property type="entry name" value="ABC_TRANSPORTER_1"/>
    <property type="match status" value="1"/>
</dbReference>
<evidence type="ECO:0000256" key="8">
    <source>
        <dbReference type="ARBA" id="ARBA00023136"/>
    </source>
</evidence>
<dbReference type="FunFam" id="1.20.1560.10:FF:000014">
    <property type="entry name" value="Multidrug resistance-associated protein member 4"/>
    <property type="match status" value="1"/>
</dbReference>
<dbReference type="Pfam" id="PF00664">
    <property type="entry name" value="ABC_membrane"/>
    <property type="match status" value="2"/>
</dbReference>
<dbReference type="InterPro" id="IPR003593">
    <property type="entry name" value="AAA+_ATPase"/>
</dbReference>
<keyword evidence="14" id="KW-1185">Reference proteome</keyword>
<evidence type="ECO:0000256" key="4">
    <source>
        <dbReference type="ARBA" id="ARBA00022692"/>
    </source>
</evidence>
<evidence type="ECO:0000313" key="13">
    <source>
        <dbReference type="EMBL" id="EDV28837.1"/>
    </source>
</evidence>
<dbReference type="eggNOG" id="KOG0054">
    <property type="taxonomic scope" value="Eukaryota"/>
</dbReference>